<dbReference type="PROSITE" id="PS51736">
    <property type="entry name" value="RECOMBINASES_3"/>
    <property type="match status" value="1"/>
</dbReference>
<evidence type="ECO:0000313" key="6">
    <source>
        <dbReference type="EMBL" id="APH04172.1"/>
    </source>
</evidence>
<feature type="domain" description="Recombinase" evidence="5">
    <location>
        <begin position="169"/>
        <end position="299"/>
    </location>
</feature>
<evidence type="ECO:0000313" key="7">
    <source>
        <dbReference type="Proteomes" id="UP000181936"/>
    </source>
</evidence>
<dbReference type="RefSeq" id="WP_072578965.1">
    <property type="nucleotide sequence ID" value="NZ_CP016020.1"/>
</dbReference>
<dbReference type="InterPro" id="IPR050639">
    <property type="entry name" value="SSR_resolvase"/>
</dbReference>
<dbReference type="SMART" id="SM00857">
    <property type="entry name" value="Resolvase"/>
    <property type="match status" value="1"/>
</dbReference>
<dbReference type="Pfam" id="PF07508">
    <property type="entry name" value="Recombinase"/>
    <property type="match status" value="1"/>
</dbReference>
<dbReference type="Proteomes" id="UP000181936">
    <property type="component" value="Chromosome"/>
</dbReference>
<keyword evidence="2" id="KW-0233">DNA recombination</keyword>
<dbReference type="GO" id="GO:0000150">
    <property type="term" value="F:DNA strand exchange activity"/>
    <property type="evidence" value="ECO:0007669"/>
    <property type="project" value="InterPro"/>
</dbReference>
<evidence type="ECO:0000256" key="1">
    <source>
        <dbReference type="ARBA" id="ARBA00023125"/>
    </source>
</evidence>
<dbReference type="STRING" id="1547283.A9C19_05120"/>
<dbReference type="AlphaFoldDB" id="A0A1L3MPE5"/>
<dbReference type="KEGG" id="bwh:A9C19_05120"/>
<dbReference type="PROSITE" id="PS51737">
    <property type="entry name" value="RECOMBINASE_DNA_BIND"/>
    <property type="match status" value="1"/>
</dbReference>
<accession>A0A1L3MPE5</accession>
<dbReference type="InterPro" id="IPR038109">
    <property type="entry name" value="DNA_bind_recomb_sf"/>
</dbReference>
<dbReference type="OrthoDB" id="9811097at2"/>
<organism evidence="6 7">
    <name type="scientific">Bacillus weihaiensis</name>
    <dbReference type="NCBI Taxonomy" id="1547283"/>
    <lineage>
        <taxon>Bacteria</taxon>
        <taxon>Bacillati</taxon>
        <taxon>Bacillota</taxon>
        <taxon>Bacilli</taxon>
        <taxon>Bacillales</taxon>
        <taxon>Bacillaceae</taxon>
        <taxon>Bacillus</taxon>
    </lineage>
</organism>
<name>A0A1L3MPE5_9BACI</name>
<evidence type="ECO:0000256" key="2">
    <source>
        <dbReference type="ARBA" id="ARBA00023172"/>
    </source>
</evidence>
<protein>
    <submittedName>
        <fullName evidence="6">Uncharacterized protein</fullName>
    </submittedName>
</protein>
<dbReference type="InterPro" id="IPR011109">
    <property type="entry name" value="DNA_bind_recombinase_dom"/>
</dbReference>
<reference evidence="6 7" key="1">
    <citation type="journal article" date="2016" name="Sci. Rep.">
        <title>Complete genome sequence and transcriptomic analysis of a novel marine strain Bacillus weihaiensis reveals the mechanism of brown algae degradation.</title>
        <authorList>
            <person name="Zhu Y."/>
            <person name="Chen P."/>
            <person name="Bao Y."/>
            <person name="Men Y."/>
            <person name="Zeng Y."/>
            <person name="Yang J."/>
            <person name="Sun J."/>
            <person name="Sun Y."/>
        </authorList>
    </citation>
    <scope>NUCLEOTIDE SEQUENCE [LARGE SCALE GENOMIC DNA]</scope>
    <source>
        <strain evidence="6 7">Alg07</strain>
    </source>
</reference>
<dbReference type="PANTHER" id="PTHR30461:SF2">
    <property type="entry name" value="SERINE RECOMBINASE PINE-RELATED"/>
    <property type="match status" value="1"/>
</dbReference>
<dbReference type="GO" id="GO:0003677">
    <property type="term" value="F:DNA binding"/>
    <property type="evidence" value="ECO:0007669"/>
    <property type="project" value="UniProtKB-KW"/>
</dbReference>
<feature type="domain" description="Resolvase/invertase-type recombinase catalytic" evidence="4">
    <location>
        <begin position="17"/>
        <end position="161"/>
    </location>
</feature>
<dbReference type="SUPFAM" id="SSF53041">
    <property type="entry name" value="Resolvase-like"/>
    <property type="match status" value="1"/>
</dbReference>
<dbReference type="EMBL" id="CP016020">
    <property type="protein sequence ID" value="APH04172.1"/>
    <property type="molecule type" value="Genomic_DNA"/>
</dbReference>
<gene>
    <name evidence="6" type="ORF">A9C19_05120</name>
</gene>
<dbReference type="Gene3D" id="3.40.50.1390">
    <property type="entry name" value="Resolvase, N-terminal catalytic domain"/>
    <property type="match status" value="1"/>
</dbReference>
<dbReference type="InterPro" id="IPR036162">
    <property type="entry name" value="Resolvase-like_N_sf"/>
</dbReference>
<dbReference type="InterPro" id="IPR006119">
    <property type="entry name" value="Resolv_N"/>
</dbReference>
<keyword evidence="7" id="KW-1185">Reference proteome</keyword>
<evidence type="ECO:0000259" key="5">
    <source>
        <dbReference type="PROSITE" id="PS51737"/>
    </source>
</evidence>
<keyword evidence="1" id="KW-0238">DNA-binding</keyword>
<evidence type="ECO:0000259" key="4">
    <source>
        <dbReference type="PROSITE" id="PS51736"/>
    </source>
</evidence>
<proteinExistence type="predicted"/>
<sequence>MSNKEMSIEERLLNAKKIATYLRVSQESQEYSRQNDIILQYLKNVGEDVETLDFKDKISATKKPFTKRPDLAELLEEAQEKNIDAVVVSDLDRLSRQPKEHDVLRKLFQKLDIPVIIASKNQLYTSDDIIRNIIEAGLSKLETDNMSVRIRSALNEKMKSGRWRGGKVPYGFSLEETAGEKSLEFIDGEIQIVKQIFEWYSTSGTFNSIAKRLNELYGGYTSISQEQKKWTPNKVKYIVTNPIYMGAYVYHRFPNEGGYVFKDRSEWTEATGTNVINNSPISKELWERCWQKYTKLKSSAPKYLNTSFYFKGILKCMCPACNGASFSTKDQRSKGRGSRWYISPCKKKVRADKLDEEFDKYWSWLQEKSDKLFQEEVRILLLEELHSLQATKDNNDIMYSEKMALLKEIKSEVKEITEECKMGIEEFVKHENEVLIALIVTQQQLENQLAQLEQENKKFDFSIKKLEAVLAEPANNTFDKSLLPESFDKLSHADKRSIVLMTVKECKYTIDNEKNGKIEFAFHFPFKNYFEK</sequence>
<keyword evidence="3" id="KW-0175">Coiled coil</keyword>
<feature type="coiled-coil region" evidence="3">
    <location>
        <begin position="399"/>
        <end position="469"/>
    </location>
</feature>
<evidence type="ECO:0000256" key="3">
    <source>
        <dbReference type="SAM" id="Coils"/>
    </source>
</evidence>
<dbReference type="PANTHER" id="PTHR30461">
    <property type="entry name" value="DNA-INVERTASE FROM LAMBDOID PROPHAGE"/>
    <property type="match status" value="1"/>
</dbReference>
<dbReference type="CDD" id="cd00338">
    <property type="entry name" value="Ser_Recombinase"/>
    <property type="match status" value="1"/>
</dbReference>
<dbReference type="Pfam" id="PF00239">
    <property type="entry name" value="Resolvase"/>
    <property type="match status" value="1"/>
</dbReference>
<dbReference type="Gene3D" id="3.90.1750.20">
    <property type="entry name" value="Putative Large Serine Recombinase, Chain B, Domain 2"/>
    <property type="match status" value="1"/>
</dbReference>